<evidence type="ECO:0000313" key="7">
    <source>
        <dbReference type="Proteomes" id="UP000482960"/>
    </source>
</evidence>
<dbReference type="SUPFAM" id="SSF48498">
    <property type="entry name" value="Tetracyclin repressor-like, C-terminal domain"/>
    <property type="match status" value="1"/>
</dbReference>
<dbReference type="GO" id="GO:0003700">
    <property type="term" value="F:DNA-binding transcription factor activity"/>
    <property type="evidence" value="ECO:0007669"/>
    <property type="project" value="TreeGrafter"/>
</dbReference>
<dbReference type="Pfam" id="PF00440">
    <property type="entry name" value="TetR_N"/>
    <property type="match status" value="1"/>
</dbReference>
<dbReference type="InterPro" id="IPR004111">
    <property type="entry name" value="Repressor_TetR_C"/>
</dbReference>
<sequence length="202" mass="21458">MDEALALADERGLGAVSMRAIAQRLGLTSMALYPYVGTKDDLLDGMVGRLLAQLLPAGDGAGAGAGIGDGEWRDRLRAVARAARALARAHPGAYPLLMVRPSVTPDAVRVVDVLYQVLLDAGVPGSAVPRLERMLSTFVLAFATSEVNGRFAAGRRSAEVAAEPLPAHQRLAAWLAEEIDWDAEFEADVDDLIKLVEITASR</sequence>
<dbReference type="InterPro" id="IPR001647">
    <property type="entry name" value="HTH_TetR"/>
</dbReference>
<reference evidence="6 7" key="2">
    <citation type="submission" date="2020-03" db="EMBL/GenBank/DDBJ databases">
        <authorList>
            <person name="Ichikawa N."/>
            <person name="Kimura A."/>
            <person name="Kitahashi Y."/>
            <person name="Uohara A."/>
        </authorList>
    </citation>
    <scope>NUCLEOTIDE SEQUENCE [LARGE SCALE GENOMIC DNA]</scope>
    <source>
        <strain evidence="6 7">NBRC 108638</strain>
    </source>
</reference>
<keyword evidence="7" id="KW-1185">Reference proteome</keyword>
<evidence type="ECO:0000313" key="6">
    <source>
        <dbReference type="EMBL" id="GFJ92314.1"/>
    </source>
</evidence>
<feature type="DNA-binding region" description="H-T-H motif" evidence="4">
    <location>
        <begin position="17"/>
        <end position="36"/>
    </location>
</feature>
<keyword evidence="1" id="KW-0805">Transcription regulation</keyword>
<evidence type="ECO:0000256" key="4">
    <source>
        <dbReference type="PROSITE-ProRule" id="PRU00335"/>
    </source>
</evidence>
<protein>
    <recommendedName>
        <fullName evidence="5">HTH tetR-type domain-containing protein</fullName>
    </recommendedName>
</protein>
<comment type="caution">
    <text evidence="6">The sequence shown here is derived from an EMBL/GenBank/DDBJ whole genome shotgun (WGS) entry which is preliminary data.</text>
</comment>
<dbReference type="InterPro" id="IPR009057">
    <property type="entry name" value="Homeodomain-like_sf"/>
</dbReference>
<evidence type="ECO:0000256" key="3">
    <source>
        <dbReference type="ARBA" id="ARBA00023163"/>
    </source>
</evidence>
<dbReference type="EMBL" id="BLPG01000001">
    <property type="protein sequence ID" value="GFJ92314.1"/>
    <property type="molecule type" value="Genomic_DNA"/>
</dbReference>
<accession>A0A6V8L7Q7</accession>
<evidence type="ECO:0000256" key="1">
    <source>
        <dbReference type="ARBA" id="ARBA00023015"/>
    </source>
</evidence>
<dbReference type="Proteomes" id="UP000482960">
    <property type="component" value="Unassembled WGS sequence"/>
</dbReference>
<dbReference type="AlphaFoldDB" id="A0A6V8L7Q7"/>
<dbReference type="PANTHER" id="PTHR30055">
    <property type="entry name" value="HTH-TYPE TRANSCRIPTIONAL REGULATOR RUTR"/>
    <property type="match status" value="1"/>
</dbReference>
<organism evidence="6 7">
    <name type="scientific">Phytohabitans rumicis</name>
    <dbReference type="NCBI Taxonomy" id="1076125"/>
    <lineage>
        <taxon>Bacteria</taxon>
        <taxon>Bacillati</taxon>
        <taxon>Actinomycetota</taxon>
        <taxon>Actinomycetes</taxon>
        <taxon>Micromonosporales</taxon>
        <taxon>Micromonosporaceae</taxon>
    </lineage>
</organism>
<reference evidence="6 7" key="1">
    <citation type="submission" date="2020-03" db="EMBL/GenBank/DDBJ databases">
        <title>Whole genome shotgun sequence of Phytohabitans rumicis NBRC 108638.</title>
        <authorList>
            <person name="Komaki H."/>
            <person name="Tamura T."/>
        </authorList>
    </citation>
    <scope>NUCLEOTIDE SEQUENCE [LARGE SCALE GENOMIC DNA]</scope>
    <source>
        <strain evidence="6 7">NBRC 108638</strain>
    </source>
</reference>
<name>A0A6V8L7Q7_9ACTN</name>
<dbReference type="Pfam" id="PF02909">
    <property type="entry name" value="TetR_C_1"/>
    <property type="match status" value="1"/>
</dbReference>
<keyword evidence="3" id="KW-0804">Transcription</keyword>
<evidence type="ECO:0000259" key="5">
    <source>
        <dbReference type="PROSITE" id="PS50977"/>
    </source>
</evidence>
<dbReference type="PROSITE" id="PS50977">
    <property type="entry name" value="HTH_TETR_2"/>
    <property type="match status" value="1"/>
</dbReference>
<feature type="domain" description="HTH tetR-type" evidence="5">
    <location>
        <begin position="1"/>
        <end position="54"/>
    </location>
</feature>
<dbReference type="SUPFAM" id="SSF46689">
    <property type="entry name" value="Homeodomain-like"/>
    <property type="match status" value="1"/>
</dbReference>
<dbReference type="Gene3D" id="1.10.357.10">
    <property type="entry name" value="Tetracycline Repressor, domain 2"/>
    <property type="match status" value="1"/>
</dbReference>
<gene>
    <name evidence="6" type="ORF">Prum_059560</name>
</gene>
<dbReference type="Gene3D" id="1.10.10.60">
    <property type="entry name" value="Homeodomain-like"/>
    <property type="match status" value="1"/>
</dbReference>
<keyword evidence="2 4" id="KW-0238">DNA-binding</keyword>
<dbReference type="GO" id="GO:0000976">
    <property type="term" value="F:transcription cis-regulatory region binding"/>
    <property type="evidence" value="ECO:0007669"/>
    <property type="project" value="TreeGrafter"/>
</dbReference>
<dbReference type="PANTHER" id="PTHR30055:SF151">
    <property type="entry name" value="TRANSCRIPTIONAL REGULATORY PROTEIN"/>
    <property type="match status" value="1"/>
</dbReference>
<dbReference type="InterPro" id="IPR050109">
    <property type="entry name" value="HTH-type_TetR-like_transc_reg"/>
</dbReference>
<proteinExistence type="predicted"/>
<dbReference type="GO" id="GO:0045892">
    <property type="term" value="P:negative regulation of DNA-templated transcription"/>
    <property type="evidence" value="ECO:0007669"/>
    <property type="project" value="InterPro"/>
</dbReference>
<dbReference type="InterPro" id="IPR036271">
    <property type="entry name" value="Tet_transcr_reg_TetR-rel_C_sf"/>
</dbReference>
<evidence type="ECO:0000256" key="2">
    <source>
        <dbReference type="ARBA" id="ARBA00023125"/>
    </source>
</evidence>